<evidence type="ECO:0000256" key="1">
    <source>
        <dbReference type="SAM" id="MobiDB-lite"/>
    </source>
</evidence>
<dbReference type="SUPFAM" id="SSF47769">
    <property type="entry name" value="SAM/Pointed domain"/>
    <property type="match status" value="1"/>
</dbReference>
<reference evidence="3 4" key="1">
    <citation type="journal article" date="2012" name="Genome Biol.">
        <title>Genome and low-iron response of an oceanic diatom adapted to chronic iron limitation.</title>
        <authorList>
            <person name="Lommer M."/>
            <person name="Specht M."/>
            <person name="Roy A.S."/>
            <person name="Kraemer L."/>
            <person name="Andreson R."/>
            <person name="Gutowska M.A."/>
            <person name="Wolf J."/>
            <person name="Bergner S.V."/>
            <person name="Schilhabel M.B."/>
            <person name="Klostermeier U.C."/>
            <person name="Beiko R.G."/>
            <person name="Rosenstiel P."/>
            <person name="Hippler M."/>
            <person name="Laroche J."/>
        </authorList>
    </citation>
    <scope>NUCLEOTIDE SEQUENCE [LARGE SCALE GENOMIC DNA]</scope>
    <source>
        <strain evidence="3 4">CCMP1005</strain>
    </source>
</reference>
<feature type="region of interest" description="Disordered" evidence="1">
    <location>
        <begin position="947"/>
        <end position="966"/>
    </location>
</feature>
<dbReference type="SUPFAM" id="SSF54695">
    <property type="entry name" value="POZ domain"/>
    <property type="match status" value="2"/>
</dbReference>
<dbReference type="PANTHER" id="PTHR14499:SF136">
    <property type="entry name" value="GH08630P"/>
    <property type="match status" value="1"/>
</dbReference>
<protein>
    <recommendedName>
        <fullName evidence="2">SAM domain-containing protein</fullName>
    </recommendedName>
</protein>
<comment type="caution">
    <text evidence="3">The sequence shown here is derived from an EMBL/GenBank/DDBJ whole genome shotgun (WGS) entry which is preliminary data.</text>
</comment>
<organism evidence="3 4">
    <name type="scientific">Thalassiosira oceanica</name>
    <name type="common">Marine diatom</name>
    <dbReference type="NCBI Taxonomy" id="159749"/>
    <lineage>
        <taxon>Eukaryota</taxon>
        <taxon>Sar</taxon>
        <taxon>Stramenopiles</taxon>
        <taxon>Ochrophyta</taxon>
        <taxon>Bacillariophyta</taxon>
        <taxon>Coscinodiscophyceae</taxon>
        <taxon>Thalassiosirophycidae</taxon>
        <taxon>Thalassiosirales</taxon>
        <taxon>Thalassiosiraceae</taxon>
        <taxon>Thalassiosira</taxon>
    </lineage>
</organism>
<dbReference type="Pfam" id="PF07534">
    <property type="entry name" value="TLD"/>
    <property type="match status" value="1"/>
</dbReference>
<dbReference type="InterPro" id="IPR006571">
    <property type="entry name" value="TLDc_dom"/>
</dbReference>
<evidence type="ECO:0000259" key="2">
    <source>
        <dbReference type="PROSITE" id="PS50105"/>
    </source>
</evidence>
<dbReference type="SMART" id="SM00454">
    <property type="entry name" value="SAM"/>
    <property type="match status" value="1"/>
</dbReference>
<dbReference type="InterPro" id="IPR001660">
    <property type="entry name" value="SAM"/>
</dbReference>
<keyword evidence="4" id="KW-1185">Reference proteome</keyword>
<dbReference type="PROSITE" id="PS50105">
    <property type="entry name" value="SAM_DOMAIN"/>
    <property type="match status" value="1"/>
</dbReference>
<dbReference type="Gene3D" id="1.10.150.50">
    <property type="entry name" value="Transcription Factor, Ets-1"/>
    <property type="match status" value="1"/>
</dbReference>
<feature type="non-terminal residue" evidence="3">
    <location>
        <position position="1048"/>
    </location>
</feature>
<evidence type="ECO:0000313" key="3">
    <source>
        <dbReference type="EMBL" id="EJK77995.1"/>
    </source>
</evidence>
<dbReference type="InterPro" id="IPR013761">
    <property type="entry name" value="SAM/pointed_sf"/>
</dbReference>
<dbReference type="InterPro" id="IPR011333">
    <property type="entry name" value="SKP1/BTB/POZ_sf"/>
</dbReference>
<evidence type="ECO:0000313" key="4">
    <source>
        <dbReference type="Proteomes" id="UP000266841"/>
    </source>
</evidence>
<dbReference type="Gene3D" id="3.30.710.10">
    <property type="entry name" value="Potassium Channel Kv1.1, Chain A"/>
    <property type="match status" value="2"/>
</dbReference>
<dbReference type="Proteomes" id="UP000266841">
    <property type="component" value="Unassembled WGS sequence"/>
</dbReference>
<accession>K0TJX8</accession>
<sequence>MEALLEADRLIEEENVAFDRSRREYIALLNAEKEKIASRFEALDARKRALAEQWGTLNASPEDWVEVNCGGRVISARRGTLCQLEGTNFGAVFSGAYEKKLPRDRDGRIFLDLCPDELQTIVDYLAELSISSPDNLPKLPEEAGCLAHLFGLVPKVMTAAECTTKLREWLEEEGMDGDLTLIYESKDYSSTDFTERVRGVPHTVTVVETECGLKVGGYSSTPWKCRDAGWEESKAFLFALQSKDECFKVRLTGNPRRAIYQEDGPEFGTDLSIGGREVYVQSWSNSEYETRQLGKFSTRDRKPYIIKAMEVYKVVESNDSTKADSPAAVNIKRATSFTPQINLVLNKKRTLLKKALGQVERMESSLEEAIAFVDTLVRSNDWNDIVRLNVCGTVMMTHRSTLRQVKDSVLASQFDDSKWTQQVTSVKTWTAAEVAGWVRDLEGVPDDAAEIFEKNEVTGVELINLGKDELKELGITRPGTVGILSNQINDLRKASEDSATLIEHSPYCFGKILDYLRTKRLHALNLIDEVRCPVADGSQKERFEKVVRYFFPGSQADEILDGESSSSKKRTRGILIAVLTRSHGEEVLPRESSRRTARTLPARRQLGAPQSPFNSGRDSTKAPHMIEHAVPLHASEPAPAAALLGRRRRQSAPSRPHVDVRLLVLHLHAAVHDVVVLPPPPPRVRVHLLPHGPSRVEAEARAEGASVVVPAPPGGRRLGPPPRALDLLLHHAVAVVHVWSAAGEVDVCVREIWMGGIPSHESDDSEPDAKVATLTVVPLPVEGFHPRRRGGRVHLPVERVPLRGTARAPPPNRPVVPHRHLVEPPVVLRPPRVVRKHPVRLPDLLELGRLRLAPPVAVGVERQGDAAVGLLDLGPGRRAGDAEEPVEVPAVLLEAARRHTSLVAPGGRPREGCLLVVRAVPSAVPACAEEPGSLSLRFFVPPLPADAPVNDEGDREGDEHHGQSARCDCARKTGNCPRNAARRQSIKPSLRLLRDRSTATETTCGSAVVSRELPRTLKESWDAPAVWAAGLRKWIGHERTGDRPGRFA</sequence>
<dbReference type="SMART" id="SM00584">
    <property type="entry name" value="TLDc"/>
    <property type="match status" value="1"/>
</dbReference>
<dbReference type="EMBL" id="AGNL01000131">
    <property type="protein sequence ID" value="EJK77995.1"/>
    <property type="molecule type" value="Genomic_DNA"/>
</dbReference>
<feature type="domain" description="SAM" evidence="2">
    <location>
        <begin position="429"/>
        <end position="494"/>
    </location>
</feature>
<feature type="region of interest" description="Disordered" evidence="1">
    <location>
        <begin position="586"/>
        <end position="620"/>
    </location>
</feature>
<dbReference type="AlphaFoldDB" id="K0TJX8"/>
<proteinExistence type="predicted"/>
<dbReference type="OrthoDB" id="41971at2759"/>
<dbReference type="PANTHER" id="PTHR14499">
    <property type="entry name" value="POTASSIUM CHANNEL TETRAMERIZATION DOMAIN-CONTAINING"/>
    <property type="match status" value="1"/>
</dbReference>
<name>K0TJX8_THAOC</name>
<dbReference type="Pfam" id="PF07647">
    <property type="entry name" value="SAM_2"/>
    <property type="match status" value="1"/>
</dbReference>
<gene>
    <name evidence="3" type="ORF">THAOC_00131</name>
</gene>